<sequence length="107" mass="11853">MHREIFAIIVGMALVTFATRFSSVALFRLTGIPGWLERWLKHIPTAILTALIVPSLVLPKGQIDISFQNHYLVAGIVAAIVAYKSRNIIATLATGMGTMLALRWLFF</sequence>
<dbReference type="RefSeq" id="WP_007289300.1">
    <property type="nucleotide sequence ID" value="NZ_AAWL01000007.1"/>
</dbReference>
<keyword evidence="1" id="KW-1133">Transmembrane helix</keyword>
<evidence type="ECO:0000313" key="3">
    <source>
        <dbReference type="Proteomes" id="UP000005139"/>
    </source>
</evidence>
<name>A1HQ99_9FIRM</name>
<keyword evidence="1" id="KW-0812">Transmembrane</keyword>
<dbReference type="AlphaFoldDB" id="A1HQ99"/>
<comment type="caution">
    <text evidence="2">The sequence shown here is derived from an EMBL/GenBank/DDBJ whole genome shotgun (WGS) entry which is preliminary data.</text>
</comment>
<evidence type="ECO:0000313" key="2">
    <source>
        <dbReference type="EMBL" id="EAX47801.1"/>
    </source>
</evidence>
<dbReference type="EMBL" id="AAWL01000007">
    <property type="protein sequence ID" value="EAX47801.1"/>
    <property type="molecule type" value="Genomic_DNA"/>
</dbReference>
<dbReference type="eggNOG" id="COG4392">
    <property type="taxonomic scope" value="Bacteria"/>
</dbReference>
<dbReference type="Pfam" id="PF05437">
    <property type="entry name" value="AzlD"/>
    <property type="match status" value="1"/>
</dbReference>
<reference evidence="2 3" key="1">
    <citation type="submission" date="2007-01" db="EMBL/GenBank/DDBJ databases">
        <title>Annotation of the draft genome assembly of Thermosinus carboxydivorans Nor1.</title>
        <authorList>
            <consortium name="US DOE Joint Genome Institute (JGI-ORNL)"/>
            <person name="Larimer F."/>
            <person name="Land M."/>
            <person name="Hauser L."/>
        </authorList>
    </citation>
    <scope>NUCLEOTIDE SEQUENCE [LARGE SCALE GENOMIC DNA]</scope>
    <source>
        <strain evidence="2 3">Nor1</strain>
    </source>
</reference>
<protein>
    <submittedName>
        <fullName evidence="2">Branched-chain amino acid transport</fullName>
    </submittedName>
</protein>
<proteinExistence type="predicted"/>
<organism evidence="2 3">
    <name type="scientific">Thermosinus carboxydivorans Nor1</name>
    <dbReference type="NCBI Taxonomy" id="401526"/>
    <lineage>
        <taxon>Bacteria</taxon>
        <taxon>Bacillati</taxon>
        <taxon>Bacillota</taxon>
        <taxon>Negativicutes</taxon>
        <taxon>Selenomonadales</taxon>
        <taxon>Sporomusaceae</taxon>
        <taxon>Thermosinus</taxon>
    </lineage>
</organism>
<accession>A1HQ99</accession>
<feature type="transmembrane region" description="Helical" evidence="1">
    <location>
        <begin position="88"/>
        <end position="106"/>
    </location>
</feature>
<reference evidence="2 3" key="2">
    <citation type="submission" date="2007-01" db="EMBL/GenBank/DDBJ databases">
        <title>Sequencing of the draft genome and assembly of Thermosinus carboxydivorans Nor1.</title>
        <authorList>
            <consortium name="US DOE Joint Genome Institute (JGI-PGF)"/>
            <person name="Copeland A."/>
            <person name="Lucas S."/>
            <person name="Lapidus A."/>
            <person name="Barry K."/>
            <person name="Glavina del Rio T."/>
            <person name="Dalin E."/>
            <person name="Tice H."/>
            <person name="Bruce D."/>
            <person name="Pitluck S."/>
            <person name="Richardson P."/>
        </authorList>
    </citation>
    <scope>NUCLEOTIDE SEQUENCE [LARGE SCALE GENOMIC DNA]</scope>
    <source>
        <strain evidence="2 3">Nor1</strain>
    </source>
</reference>
<keyword evidence="3" id="KW-1185">Reference proteome</keyword>
<dbReference type="InterPro" id="IPR008407">
    <property type="entry name" value="Brnchd-chn_aa_trnsp_AzlD"/>
</dbReference>
<feature type="transmembrane region" description="Helical" evidence="1">
    <location>
        <begin position="65"/>
        <end position="83"/>
    </location>
</feature>
<evidence type="ECO:0000256" key="1">
    <source>
        <dbReference type="SAM" id="Phobius"/>
    </source>
</evidence>
<feature type="transmembrane region" description="Helical" evidence="1">
    <location>
        <begin position="6"/>
        <end position="27"/>
    </location>
</feature>
<keyword evidence="1" id="KW-0472">Membrane</keyword>
<feature type="transmembrane region" description="Helical" evidence="1">
    <location>
        <begin position="39"/>
        <end position="59"/>
    </location>
</feature>
<gene>
    <name evidence="2" type="ORF">TcarDRAFT_1207</name>
</gene>
<dbReference type="Proteomes" id="UP000005139">
    <property type="component" value="Unassembled WGS sequence"/>
</dbReference>
<dbReference type="OrthoDB" id="7870017at2"/>